<evidence type="ECO:0000259" key="6">
    <source>
        <dbReference type="Pfam" id="PF07669"/>
    </source>
</evidence>
<dbReference type="PROSITE" id="PS00092">
    <property type="entry name" value="N6_MTASE"/>
    <property type="match status" value="1"/>
</dbReference>
<evidence type="ECO:0000256" key="1">
    <source>
        <dbReference type="ARBA" id="ARBA00011900"/>
    </source>
</evidence>
<dbReference type="InterPro" id="IPR011639">
    <property type="entry name" value="MethylTrfase_TaqI-like_dom"/>
</dbReference>
<organism evidence="7 8">
    <name type="scientific">Flavobacterium fluvii</name>
    <dbReference type="NCBI Taxonomy" id="468056"/>
    <lineage>
        <taxon>Bacteria</taxon>
        <taxon>Pseudomonadati</taxon>
        <taxon>Bacteroidota</taxon>
        <taxon>Flavobacteriia</taxon>
        <taxon>Flavobacteriales</taxon>
        <taxon>Flavobacteriaceae</taxon>
        <taxon>Flavobacterium</taxon>
    </lineage>
</organism>
<dbReference type="OrthoDB" id="32195at2"/>
<dbReference type="GO" id="GO:0003676">
    <property type="term" value="F:nucleic acid binding"/>
    <property type="evidence" value="ECO:0007669"/>
    <property type="project" value="InterPro"/>
</dbReference>
<evidence type="ECO:0000256" key="4">
    <source>
        <dbReference type="ARBA" id="ARBA00022691"/>
    </source>
</evidence>
<dbReference type="PANTHER" id="PTHR33841:SF1">
    <property type="entry name" value="DNA METHYLTRANSFERASE A"/>
    <property type="match status" value="1"/>
</dbReference>
<dbReference type="GO" id="GO:0006304">
    <property type="term" value="P:DNA modification"/>
    <property type="evidence" value="ECO:0007669"/>
    <property type="project" value="InterPro"/>
</dbReference>
<dbReference type="EMBL" id="FQWB01000001">
    <property type="protein sequence ID" value="SHF84985.1"/>
    <property type="molecule type" value="Genomic_DNA"/>
</dbReference>
<evidence type="ECO:0000256" key="5">
    <source>
        <dbReference type="ARBA" id="ARBA00047942"/>
    </source>
</evidence>
<keyword evidence="4" id="KW-0949">S-adenosyl-L-methionine</keyword>
<reference evidence="8" key="1">
    <citation type="submission" date="2016-11" db="EMBL/GenBank/DDBJ databases">
        <authorList>
            <person name="Varghese N."/>
            <person name="Submissions S."/>
        </authorList>
    </citation>
    <scope>NUCLEOTIDE SEQUENCE [LARGE SCALE GENOMIC DNA]</scope>
    <source>
        <strain evidence="8">DSM 19978</strain>
    </source>
</reference>
<dbReference type="GO" id="GO:0032259">
    <property type="term" value="P:methylation"/>
    <property type="evidence" value="ECO:0007669"/>
    <property type="project" value="UniProtKB-KW"/>
</dbReference>
<dbReference type="EC" id="2.1.1.72" evidence="1"/>
<proteinExistence type="predicted"/>
<dbReference type="SUPFAM" id="SSF53335">
    <property type="entry name" value="S-adenosyl-L-methionine-dependent methyltransferases"/>
    <property type="match status" value="1"/>
</dbReference>
<dbReference type="Gene3D" id="3.40.50.150">
    <property type="entry name" value="Vaccinia Virus protein VP39"/>
    <property type="match status" value="1"/>
</dbReference>
<accession>A0A1M5F0C4</accession>
<dbReference type="Pfam" id="PF07669">
    <property type="entry name" value="Eco57I"/>
    <property type="match status" value="1"/>
</dbReference>
<evidence type="ECO:0000313" key="8">
    <source>
        <dbReference type="Proteomes" id="UP000184516"/>
    </source>
</evidence>
<keyword evidence="8" id="KW-1185">Reference proteome</keyword>
<gene>
    <name evidence="7" type="ORF">SAMN05443549_101568</name>
</gene>
<evidence type="ECO:0000256" key="3">
    <source>
        <dbReference type="ARBA" id="ARBA00022679"/>
    </source>
</evidence>
<dbReference type="InterPro" id="IPR002052">
    <property type="entry name" value="DNA_methylase_N6_adenine_CS"/>
</dbReference>
<keyword evidence="2 7" id="KW-0489">Methyltransferase</keyword>
<dbReference type="InterPro" id="IPR029063">
    <property type="entry name" value="SAM-dependent_MTases_sf"/>
</dbReference>
<dbReference type="GO" id="GO:0009007">
    <property type="term" value="F:site-specific DNA-methyltransferase (adenine-specific) activity"/>
    <property type="evidence" value="ECO:0007669"/>
    <property type="project" value="UniProtKB-EC"/>
</dbReference>
<comment type="catalytic activity">
    <reaction evidence="5">
        <text>a 2'-deoxyadenosine in DNA + S-adenosyl-L-methionine = an N(6)-methyl-2'-deoxyadenosine in DNA + S-adenosyl-L-homocysteine + H(+)</text>
        <dbReference type="Rhea" id="RHEA:15197"/>
        <dbReference type="Rhea" id="RHEA-COMP:12418"/>
        <dbReference type="Rhea" id="RHEA-COMP:12419"/>
        <dbReference type="ChEBI" id="CHEBI:15378"/>
        <dbReference type="ChEBI" id="CHEBI:57856"/>
        <dbReference type="ChEBI" id="CHEBI:59789"/>
        <dbReference type="ChEBI" id="CHEBI:90615"/>
        <dbReference type="ChEBI" id="CHEBI:90616"/>
        <dbReference type="EC" id="2.1.1.72"/>
    </reaction>
</comment>
<name>A0A1M5F0C4_9FLAO</name>
<dbReference type="Proteomes" id="UP000184516">
    <property type="component" value="Unassembled WGS sequence"/>
</dbReference>
<evidence type="ECO:0000256" key="2">
    <source>
        <dbReference type="ARBA" id="ARBA00022603"/>
    </source>
</evidence>
<dbReference type="PANTHER" id="PTHR33841">
    <property type="entry name" value="DNA METHYLTRANSFERASE YEEA-RELATED"/>
    <property type="match status" value="1"/>
</dbReference>
<feature type="domain" description="Type II methyltransferase M.TaqI-like" evidence="6">
    <location>
        <begin position="432"/>
        <end position="604"/>
    </location>
</feature>
<dbReference type="InterPro" id="IPR050953">
    <property type="entry name" value="N4_N6_ade-DNA_methylase"/>
</dbReference>
<sequence>MEKIQENELLIEVLKKLDFFSTDSSIENDFPEIVFAKNPPLNLHPKHYIALEFAEILEADAVYFKYYDDNRFCVPQVYFYDNSSGIYDKNKIAEIHRNVYSSCQVNIICFIEKTTLSLFDTRQPIKIKSLKSKSNELFSNEESISNEDCIIEKEFELSDLVPLKKFFSAKKLNTNLFWETDEAAKHFSNNTSAYGELVKALNLIRKSFIEIFKGFEIFKENLDDAESLAQEILFKCILIKYLEENGKTFAEEFYKEKKLKYSSLYDFLYNNNFIELLEKFENHFNGNVFDLNEDKKELIKKINLSSLAECLEGKLGSNKTLYLWKMYSFKYIPIELISNFYEEFIPKIDKKIKGTVYTPSFLVNFLIDECLPISNKKNDLNYNVKLADVSCGSGIFITSAFKRLVQRWRVAKMENGILAIPKLEIVQNILTNNIFGVDIHPTSVKLSKFSLLLAMCQMLPNEEIWYKWTNEKVFKDTKRKVFINLNNNVFKEDFFDFLTKEEYHKFHNSFDLIIGNPPFKLIGKIEYLKHINKLKTVGFEFKVEVPRYQLALMFLEASGILLKEKADLCFIQKSTSLIHNKKENSQNYKSHFFNQFYVHQIIDFTLLKDVLFEKALVETCAIFYKKEKKQDYSTLHIVSKLLKNTKDGISFEFDYYDFFEIPKESVCNEKNIWRINLLGSNRLNHLINKLEQKTSTQTNLEDYLYNILKFPKKRYAEGYMVKNNVTKNPKKADYLNGKFGITANNIDHNSFTKEMIDKDIEFHRIVTKELFTAPQILIKESIEDNNIPIHMMYEDTPFDSRIIGISADQDYINYLEILYETLIKNQRVYCLQSISTSSQFYFRGNTAIQKQDIDNWAIPLNGTEIKLSFAEKIIMNDVLDFTYPSWQLGEDAKTNKIISKKEENKILYDFADIFNQSFNSIYKKENKEQRLRKLCIGNDFYALEFYYSNENHETKIIENADFQIEEIIKNNVSRNAVVNRVLKIYGENTITFIKPKNLRFWLKSIALRDADDVFDDIIENGLK</sequence>
<evidence type="ECO:0000313" key="7">
    <source>
        <dbReference type="EMBL" id="SHF84985.1"/>
    </source>
</evidence>
<dbReference type="STRING" id="468056.SAMN05443549_101568"/>
<keyword evidence="3" id="KW-0808">Transferase</keyword>
<dbReference type="PRINTS" id="PR00507">
    <property type="entry name" value="N12N6MTFRASE"/>
</dbReference>
<dbReference type="RefSeq" id="WP_073367756.1">
    <property type="nucleotide sequence ID" value="NZ_FQWB01000001.1"/>
</dbReference>
<protein>
    <recommendedName>
        <fullName evidence="1">site-specific DNA-methyltransferase (adenine-specific)</fullName>
        <ecNumber evidence="1">2.1.1.72</ecNumber>
    </recommendedName>
</protein>
<dbReference type="AlphaFoldDB" id="A0A1M5F0C4"/>